<protein>
    <submittedName>
        <fullName evidence="1">Uncharacterized protein</fullName>
    </submittedName>
</protein>
<reference evidence="1 2" key="1">
    <citation type="journal article" date="2022" name="New Phytol.">
        <title>Ecological generalism drives hyperdiversity of secondary metabolite gene clusters in xylarialean endophytes.</title>
        <authorList>
            <person name="Franco M.E.E."/>
            <person name="Wisecaver J.H."/>
            <person name="Arnold A.E."/>
            <person name="Ju Y.M."/>
            <person name="Slot J.C."/>
            <person name="Ahrendt S."/>
            <person name="Moore L.P."/>
            <person name="Eastman K.E."/>
            <person name="Scott K."/>
            <person name="Konkel Z."/>
            <person name="Mondo S.J."/>
            <person name="Kuo A."/>
            <person name="Hayes R.D."/>
            <person name="Haridas S."/>
            <person name="Andreopoulos B."/>
            <person name="Riley R."/>
            <person name="LaButti K."/>
            <person name="Pangilinan J."/>
            <person name="Lipzen A."/>
            <person name="Amirebrahimi M."/>
            <person name="Yan J."/>
            <person name="Adam C."/>
            <person name="Keymanesh K."/>
            <person name="Ng V."/>
            <person name="Louie K."/>
            <person name="Northen T."/>
            <person name="Drula E."/>
            <person name="Henrissat B."/>
            <person name="Hsieh H.M."/>
            <person name="Youens-Clark K."/>
            <person name="Lutzoni F."/>
            <person name="Miadlikowska J."/>
            <person name="Eastwood D.C."/>
            <person name="Hamelin R.C."/>
            <person name="Grigoriev I.V."/>
            <person name="U'Ren J.M."/>
        </authorList>
    </citation>
    <scope>NUCLEOTIDE SEQUENCE [LARGE SCALE GENOMIC DNA]</scope>
    <source>
        <strain evidence="1 2">ER1909</strain>
    </source>
</reference>
<gene>
    <name evidence="1" type="ORF">F4821DRAFT_54165</name>
</gene>
<comment type="caution">
    <text evidence="1">The sequence shown here is derived from an EMBL/GenBank/DDBJ whole genome shotgun (WGS) entry which is preliminary data.</text>
</comment>
<evidence type="ECO:0000313" key="2">
    <source>
        <dbReference type="Proteomes" id="UP001497680"/>
    </source>
</evidence>
<organism evidence="1 2">
    <name type="scientific">Hypoxylon rubiginosum</name>
    <dbReference type="NCBI Taxonomy" id="110542"/>
    <lineage>
        <taxon>Eukaryota</taxon>
        <taxon>Fungi</taxon>
        <taxon>Dikarya</taxon>
        <taxon>Ascomycota</taxon>
        <taxon>Pezizomycotina</taxon>
        <taxon>Sordariomycetes</taxon>
        <taxon>Xylariomycetidae</taxon>
        <taxon>Xylariales</taxon>
        <taxon>Hypoxylaceae</taxon>
        <taxon>Hypoxylon</taxon>
    </lineage>
</organism>
<sequence length="381" mass="42243">MASTAPVIIKEPDVDRGIQLISLYSSQCGISFLFVVLRLWARLRIRGIGWDDFFMVATWVFYTALTIIVGFIGSNGGTRHVYYLEQYQMQYVLKLNYIAQPFGIVAVGTGKIAVGFTILRVLGSTSKYMKRSLIALMTLTGIITIVTAIFTFTQCEVPAALWEPSIRSTTFCYDPSIQSNFSIFSASWNAAVDFVLALSPASFIWRLHLTVRKRVGLIMLLGCGMLSGVCAAFKTAQLVSLAARSDLTWETFNLFAWVSAEIFVIILCGSVPTLKPLWDRVFHQGAWSMSQRYASGQYISEEGSRKSRFGQPRHAGHELRSLENLTGTVSSVITAGEGGRGGMASRPLDVDSTRHSIPSQDENEVIHVTHSVHLDWESQAR</sequence>
<dbReference type="EMBL" id="MU394433">
    <property type="protein sequence ID" value="KAI6080586.1"/>
    <property type="molecule type" value="Genomic_DNA"/>
</dbReference>
<name>A0ACC0CJN1_9PEZI</name>
<dbReference type="Proteomes" id="UP001497680">
    <property type="component" value="Unassembled WGS sequence"/>
</dbReference>
<evidence type="ECO:0000313" key="1">
    <source>
        <dbReference type="EMBL" id="KAI6080586.1"/>
    </source>
</evidence>
<keyword evidence="2" id="KW-1185">Reference proteome</keyword>
<proteinExistence type="predicted"/>
<accession>A0ACC0CJN1</accession>